<reference evidence="1 2" key="1">
    <citation type="submission" date="2018-06" db="EMBL/GenBank/DDBJ databases">
        <title>WGS assembly of Brassica rapa FPsc.</title>
        <authorList>
            <person name="Bowman J."/>
            <person name="Kohchi T."/>
            <person name="Yamato K."/>
            <person name="Jenkins J."/>
            <person name="Shu S."/>
            <person name="Ishizaki K."/>
            <person name="Yamaoka S."/>
            <person name="Nishihama R."/>
            <person name="Nakamura Y."/>
            <person name="Berger F."/>
            <person name="Adam C."/>
            <person name="Aki S."/>
            <person name="Althoff F."/>
            <person name="Araki T."/>
            <person name="Arteaga-Vazquez M."/>
            <person name="Balasubrmanian S."/>
            <person name="Bauer D."/>
            <person name="Boehm C."/>
            <person name="Briginshaw L."/>
            <person name="Caballero-Perez J."/>
            <person name="Catarino B."/>
            <person name="Chen F."/>
            <person name="Chiyoda S."/>
            <person name="Chovatia M."/>
            <person name="Davies K."/>
            <person name="Delmans M."/>
            <person name="Demura T."/>
            <person name="Dierschke T."/>
            <person name="Dolan L."/>
            <person name="Dorantes-Acosta A."/>
            <person name="Eklund D."/>
            <person name="Florent S."/>
            <person name="Flores-Sandoval E."/>
            <person name="Fujiyama A."/>
            <person name="Fukuzawa H."/>
            <person name="Galik B."/>
            <person name="Grimanelli D."/>
            <person name="Grimwood J."/>
            <person name="Grossniklaus U."/>
            <person name="Hamada T."/>
            <person name="Haseloff J."/>
            <person name="Hetherington A."/>
            <person name="Higo A."/>
            <person name="Hirakawa Y."/>
            <person name="Hundley H."/>
            <person name="Ikeda Y."/>
            <person name="Inoue K."/>
            <person name="Inoue S."/>
            <person name="Ishida S."/>
            <person name="Jia Q."/>
            <person name="Kakita M."/>
            <person name="Kanazawa T."/>
            <person name="Kawai Y."/>
            <person name="Kawashima T."/>
            <person name="Kennedy M."/>
            <person name="Kinose K."/>
            <person name="Kinoshita T."/>
            <person name="Kohara Y."/>
            <person name="Koide E."/>
            <person name="Komatsu K."/>
            <person name="Kopischke S."/>
            <person name="Kubo M."/>
            <person name="Kyozuka J."/>
            <person name="Lagercrantz U."/>
            <person name="Lin S."/>
            <person name="Lindquist E."/>
            <person name="Lipzen A."/>
            <person name="Lu C."/>
            <person name="Luna E."/>
            <person name="Martienssen R."/>
            <person name="Minamino N."/>
            <person name="Mizutani M."/>
            <person name="Mizutani M."/>
            <person name="Mochizuki N."/>
            <person name="Monte I."/>
            <person name="Mosher R."/>
            <person name="Nagasaki H."/>
            <person name="Nakagami H."/>
            <person name="Naramoto S."/>
            <person name="Nishitani K."/>
            <person name="Ohtani M."/>
            <person name="Okamoto T."/>
            <person name="Okumura M."/>
            <person name="Phillips J."/>
            <person name="Pollak B."/>
            <person name="Reinders A."/>
            <person name="Roevekamp M."/>
            <person name="Sano R."/>
            <person name="Sawa S."/>
            <person name="Schmid M."/>
            <person name="Shirakawa M."/>
            <person name="Solano R."/>
            <person name="Spunde A."/>
            <person name="Suetsugu N."/>
            <person name="Sugano S."/>
            <person name="Sugiyama A."/>
            <person name="Sun R."/>
            <person name="Suzuki Y."/>
            <person name="Takenaka M."/>
            <person name="Takezawa D."/>
            <person name="Tomogane H."/>
            <person name="Tsuzuki M."/>
            <person name="Ueda T."/>
            <person name="Umeda M."/>
            <person name="Ward J."/>
            <person name="Watanabe Y."/>
            <person name="Yazaki K."/>
            <person name="Yokoyama R."/>
            <person name="Yoshitake Y."/>
            <person name="Yotsui I."/>
            <person name="Zachgo S."/>
            <person name="Schmutz J."/>
        </authorList>
    </citation>
    <scope>NUCLEOTIDE SEQUENCE [LARGE SCALE GENOMIC DNA]</scope>
    <source>
        <strain evidence="2">cv. B-3</strain>
    </source>
</reference>
<name>A0A397XXT9_BRACM</name>
<organism evidence="1 2">
    <name type="scientific">Brassica campestris</name>
    <name type="common">Field mustard</name>
    <dbReference type="NCBI Taxonomy" id="3711"/>
    <lineage>
        <taxon>Eukaryota</taxon>
        <taxon>Viridiplantae</taxon>
        <taxon>Streptophyta</taxon>
        <taxon>Embryophyta</taxon>
        <taxon>Tracheophyta</taxon>
        <taxon>Spermatophyta</taxon>
        <taxon>Magnoliopsida</taxon>
        <taxon>eudicotyledons</taxon>
        <taxon>Gunneridae</taxon>
        <taxon>Pentapetalae</taxon>
        <taxon>rosids</taxon>
        <taxon>malvids</taxon>
        <taxon>Brassicales</taxon>
        <taxon>Brassicaceae</taxon>
        <taxon>Brassiceae</taxon>
        <taxon>Brassica</taxon>
    </lineage>
</organism>
<dbReference type="Proteomes" id="UP000264353">
    <property type="component" value="Chromosome A9"/>
</dbReference>
<dbReference type="AlphaFoldDB" id="A0A397XXT9"/>
<proteinExistence type="predicted"/>
<evidence type="ECO:0000313" key="1">
    <source>
        <dbReference type="EMBL" id="RID45777.1"/>
    </source>
</evidence>
<accession>A0A397XXT9</accession>
<gene>
    <name evidence="1" type="ORF">BRARA_I02479</name>
</gene>
<sequence length="78" mass="9233">MLLLDGPPRVRKISCKYIILRYCDVIFKLFRLSGDASTQNGSSSKLFHAQKIEPLIFEVTPFHLEHYWCRVTFHYKKT</sequence>
<dbReference type="EMBL" id="CM010636">
    <property type="protein sequence ID" value="RID45777.1"/>
    <property type="molecule type" value="Genomic_DNA"/>
</dbReference>
<protein>
    <submittedName>
        <fullName evidence="1">Uncharacterized protein</fullName>
    </submittedName>
</protein>
<evidence type="ECO:0000313" key="2">
    <source>
        <dbReference type="Proteomes" id="UP000264353"/>
    </source>
</evidence>